<dbReference type="OrthoDB" id="107551at2"/>
<dbReference type="InterPro" id="IPR016286">
    <property type="entry name" value="FUC_metazoa-typ"/>
</dbReference>
<evidence type="ECO:0000256" key="4">
    <source>
        <dbReference type="ARBA" id="ARBA00022729"/>
    </source>
</evidence>
<dbReference type="SUPFAM" id="SSF51445">
    <property type="entry name" value="(Trans)glycosidases"/>
    <property type="match status" value="1"/>
</dbReference>
<evidence type="ECO:0000256" key="2">
    <source>
        <dbReference type="ARBA" id="ARBA00007951"/>
    </source>
</evidence>
<evidence type="ECO:0000256" key="7">
    <source>
        <dbReference type="PIRSR" id="PIRSR001092-1"/>
    </source>
</evidence>
<dbReference type="Pfam" id="PF01120">
    <property type="entry name" value="Alpha_L_fucos"/>
    <property type="match status" value="1"/>
</dbReference>
<proteinExistence type="inferred from homology"/>
<dbReference type="PANTHER" id="PTHR10030">
    <property type="entry name" value="ALPHA-L-FUCOSIDASE"/>
    <property type="match status" value="1"/>
</dbReference>
<reference evidence="10 11" key="1">
    <citation type="submission" date="2019-07" db="EMBL/GenBank/DDBJ databases">
        <authorList>
            <person name="Kim J."/>
        </authorList>
    </citation>
    <scope>NUCLEOTIDE SEQUENCE [LARGE SCALE GENOMIC DNA]</scope>
    <source>
        <strain evidence="11">dk17</strain>
    </source>
</reference>
<evidence type="ECO:0000313" key="10">
    <source>
        <dbReference type="EMBL" id="TWR26423.1"/>
    </source>
</evidence>
<dbReference type="PANTHER" id="PTHR10030:SF37">
    <property type="entry name" value="ALPHA-L-FUCOSIDASE-RELATED"/>
    <property type="match status" value="1"/>
</dbReference>
<dbReference type="PIRSF" id="PIRSF001092">
    <property type="entry name" value="Alpha-L-fucosidase"/>
    <property type="match status" value="1"/>
</dbReference>
<organism evidence="10 11">
    <name type="scientific">Mucilaginibacter pallidiroseus</name>
    <dbReference type="NCBI Taxonomy" id="2599295"/>
    <lineage>
        <taxon>Bacteria</taxon>
        <taxon>Pseudomonadati</taxon>
        <taxon>Bacteroidota</taxon>
        <taxon>Sphingobacteriia</taxon>
        <taxon>Sphingobacteriales</taxon>
        <taxon>Sphingobacteriaceae</taxon>
        <taxon>Mucilaginibacter</taxon>
    </lineage>
</organism>
<feature type="domain" description="Glycoside hydrolase family 29 N-terminal" evidence="9">
    <location>
        <begin position="17"/>
        <end position="344"/>
    </location>
</feature>
<dbReference type="AlphaFoldDB" id="A0A563U517"/>
<dbReference type="Gene3D" id="3.20.20.80">
    <property type="entry name" value="Glycosidases"/>
    <property type="match status" value="1"/>
</dbReference>
<dbReference type="Proteomes" id="UP000320042">
    <property type="component" value="Unassembled WGS sequence"/>
</dbReference>
<dbReference type="SMART" id="SM00812">
    <property type="entry name" value="Alpha_L_fucos"/>
    <property type="match status" value="1"/>
</dbReference>
<dbReference type="GO" id="GO:0004560">
    <property type="term" value="F:alpha-L-fucosidase activity"/>
    <property type="evidence" value="ECO:0007669"/>
    <property type="project" value="InterPro"/>
</dbReference>
<evidence type="ECO:0000256" key="1">
    <source>
        <dbReference type="ARBA" id="ARBA00004071"/>
    </source>
</evidence>
<comment type="caution">
    <text evidence="10">The sequence shown here is derived from an EMBL/GenBank/DDBJ whole genome shotgun (WGS) entry which is preliminary data.</text>
</comment>
<dbReference type="GO" id="GO:0005764">
    <property type="term" value="C:lysosome"/>
    <property type="evidence" value="ECO:0007669"/>
    <property type="project" value="TreeGrafter"/>
</dbReference>
<feature type="chain" id="PRO_5022065577" description="alpha-L-fucosidase" evidence="8">
    <location>
        <begin position="24"/>
        <end position="433"/>
    </location>
</feature>
<sequence>MIKKLTLAVLVVLCCLSSAFAQAKYTPTVGNMAARRHFQDMKFGLFIHWGIYSILGDGEWVMNQRKIPYNDYKRLADFFNPQEFNAKEWVAFAKKAGMKYITVTSRHHDGFSMFKTGLSAYNIVDATPYKKDPMMELAKECEKEGIELHFYYSLLDWGRPDYAYGTTVVDGKPQAGDWLGYINFMKGQLTELITKYPGVKGIWFDGNWERPKADWHYDDIYGTIHKLNSSILIGNNHHLAPKEGEDFQMFEKDLPGANTTGFSADSKIGELPLETCETINDNWGFNIKDDHYKSTKQIIQYLVNAAGKNANFLLNIGPMPNGKIQPEFTDTMAVVGKWVQKNGESIYGTRGAVVPAQQWGVVTVKGKTMYAHITTAPAEKYIFIPDVKGTVKSAALLAGGPAIKFKQQPEGLFVYTDGLTLDPIDTIVKLTVN</sequence>
<feature type="signal peptide" evidence="8">
    <location>
        <begin position="1"/>
        <end position="23"/>
    </location>
</feature>
<dbReference type="EMBL" id="VOEJ01000007">
    <property type="protein sequence ID" value="TWR26423.1"/>
    <property type="molecule type" value="Genomic_DNA"/>
</dbReference>
<keyword evidence="4 8" id="KW-0732">Signal</keyword>
<dbReference type="EC" id="3.2.1.51" evidence="3"/>
<gene>
    <name evidence="10" type="ORF">FPZ43_14765</name>
</gene>
<evidence type="ECO:0000256" key="3">
    <source>
        <dbReference type="ARBA" id="ARBA00012662"/>
    </source>
</evidence>
<keyword evidence="6" id="KW-0326">Glycosidase</keyword>
<name>A0A563U517_9SPHI</name>
<dbReference type="PRINTS" id="PR00741">
    <property type="entry name" value="GLHYDRLASE29"/>
</dbReference>
<dbReference type="InterPro" id="IPR017853">
    <property type="entry name" value="GH"/>
</dbReference>
<evidence type="ECO:0000313" key="11">
    <source>
        <dbReference type="Proteomes" id="UP000320042"/>
    </source>
</evidence>
<evidence type="ECO:0000256" key="6">
    <source>
        <dbReference type="ARBA" id="ARBA00023295"/>
    </source>
</evidence>
<protein>
    <recommendedName>
        <fullName evidence="3">alpha-L-fucosidase</fullName>
        <ecNumber evidence="3">3.2.1.51</ecNumber>
    </recommendedName>
</protein>
<comment type="function">
    <text evidence="1">Alpha-L-fucosidase is responsible for hydrolyzing the alpha-1,6-linked fucose joined to the reducing-end N-acetylglucosamine of the carbohydrate moieties of glycoproteins.</text>
</comment>
<evidence type="ECO:0000256" key="8">
    <source>
        <dbReference type="SAM" id="SignalP"/>
    </source>
</evidence>
<dbReference type="GO" id="GO:0016139">
    <property type="term" value="P:glycoside catabolic process"/>
    <property type="evidence" value="ECO:0007669"/>
    <property type="project" value="TreeGrafter"/>
</dbReference>
<dbReference type="InterPro" id="IPR057739">
    <property type="entry name" value="Glyco_hydro_29_N"/>
</dbReference>
<evidence type="ECO:0000259" key="9">
    <source>
        <dbReference type="Pfam" id="PF01120"/>
    </source>
</evidence>
<keyword evidence="11" id="KW-1185">Reference proteome</keyword>
<dbReference type="GO" id="GO:0006004">
    <property type="term" value="P:fucose metabolic process"/>
    <property type="evidence" value="ECO:0007669"/>
    <property type="project" value="InterPro"/>
</dbReference>
<dbReference type="RefSeq" id="WP_146382703.1">
    <property type="nucleotide sequence ID" value="NZ_VOEJ01000007.1"/>
</dbReference>
<comment type="similarity">
    <text evidence="2">Belongs to the glycosyl hydrolase 29 family.</text>
</comment>
<feature type="site" description="May be important for catalysis" evidence="7">
    <location>
        <position position="276"/>
    </location>
</feature>
<evidence type="ECO:0000256" key="5">
    <source>
        <dbReference type="ARBA" id="ARBA00022801"/>
    </source>
</evidence>
<accession>A0A563U517</accession>
<keyword evidence="5" id="KW-0378">Hydrolase</keyword>
<dbReference type="InterPro" id="IPR000933">
    <property type="entry name" value="Glyco_hydro_29"/>
</dbReference>